<evidence type="ECO:0000256" key="9">
    <source>
        <dbReference type="PROSITE-ProRule" id="PRU00723"/>
    </source>
</evidence>
<comment type="function">
    <text evidence="6">Required for the export of mRNAs containing poly(A) tails from the nucleus into the cytoplasm.</text>
</comment>
<comment type="caution">
    <text evidence="12">The sequence shown here is derived from an EMBL/GenBank/DDBJ whole genome shotgun (WGS) entry which is preliminary data.</text>
</comment>
<dbReference type="PROSITE" id="PS50103">
    <property type="entry name" value="ZF_C3H1"/>
    <property type="match status" value="1"/>
</dbReference>
<feature type="compositionally biased region" description="Polar residues" evidence="10">
    <location>
        <begin position="329"/>
        <end position="369"/>
    </location>
</feature>
<dbReference type="PANTHER" id="PTHR46527:SF1">
    <property type="entry name" value="NUCLEOPORIN NUP42"/>
    <property type="match status" value="1"/>
</dbReference>
<evidence type="ECO:0000313" key="13">
    <source>
        <dbReference type="Proteomes" id="UP001186944"/>
    </source>
</evidence>
<evidence type="ECO:0000256" key="4">
    <source>
        <dbReference type="ARBA" id="ARBA00022833"/>
    </source>
</evidence>
<accession>A0AA88XXJ1</accession>
<keyword evidence="13" id="KW-1185">Reference proteome</keyword>
<feature type="region of interest" description="Disordered" evidence="10">
    <location>
        <begin position="246"/>
        <end position="370"/>
    </location>
</feature>
<dbReference type="GO" id="GO:0031965">
    <property type="term" value="C:nuclear membrane"/>
    <property type="evidence" value="ECO:0007669"/>
    <property type="project" value="UniProtKB-SubCell"/>
</dbReference>
<evidence type="ECO:0000313" key="12">
    <source>
        <dbReference type="EMBL" id="KAK3088881.1"/>
    </source>
</evidence>
<evidence type="ECO:0000256" key="8">
    <source>
        <dbReference type="ARBA" id="ARBA00042384"/>
    </source>
</evidence>
<protein>
    <recommendedName>
        <fullName evidence="7">Nucleoporin NUP42</fullName>
    </recommendedName>
    <alternativeName>
        <fullName evidence="8">Nucleoporin-like protein 2</fullName>
    </alternativeName>
</protein>
<dbReference type="Pfam" id="PF18044">
    <property type="entry name" value="zf-CCCH_4"/>
    <property type="match status" value="1"/>
</dbReference>
<evidence type="ECO:0000256" key="2">
    <source>
        <dbReference type="ARBA" id="ARBA00022723"/>
    </source>
</evidence>
<evidence type="ECO:0000256" key="1">
    <source>
        <dbReference type="ARBA" id="ARBA00004335"/>
    </source>
</evidence>
<feature type="region of interest" description="Disordered" evidence="10">
    <location>
        <begin position="193"/>
        <end position="225"/>
    </location>
</feature>
<keyword evidence="2 9" id="KW-0479">Metal-binding</keyword>
<organism evidence="12 13">
    <name type="scientific">Pinctada imbricata</name>
    <name type="common">Atlantic pearl-oyster</name>
    <name type="synonym">Pinctada martensii</name>
    <dbReference type="NCBI Taxonomy" id="66713"/>
    <lineage>
        <taxon>Eukaryota</taxon>
        <taxon>Metazoa</taxon>
        <taxon>Spiralia</taxon>
        <taxon>Lophotrochozoa</taxon>
        <taxon>Mollusca</taxon>
        <taxon>Bivalvia</taxon>
        <taxon>Autobranchia</taxon>
        <taxon>Pteriomorphia</taxon>
        <taxon>Pterioida</taxon>
        <taxon>Pterioidea</taxon>
        <taxon>Pteriidae</taxon>
        <taxon>Pinctada</taxon>
    </lineage>
</organism>
<gene>
    <name evidence="12" type="ORF">FSP39_024958</name>
</gene>
<feature type="zinc finger region" description="C3H1-type" evidence="9">
    <location>
        <begin position="1"/>
        <end position="25"/>
    </location>
</feature>
<feature type="compositionally biased region" description="Low complexity" evidence="10">
    <location>
        <begin position="304"/>
        <end position="328"/>
    </location>
</feature>
<keyword evidence="5" id="KW-0539">Nucleus</keyword>
<evidence type="ECO:0000256" key="5">
    <source>
        <dbReference type="ARBA" id="ARBA00023242"/>
    </source>
</evidence>
<dbReference type="SUPFAM" id="SSF90229">
    <property type="entry name" value="CCCH zinc finger"/>
    <property type="match status" value="1"/>
</dbReference>
<dbReference type="Proteomes" id="UP001186944">
    <property type="component" value="Unassembled WGS sequence"/>
</dbReference>
<comment type="subcellular location">
    <subcellularLocation>
        <location evidence="1">Nucleus membrane</location>
        <topology evidence="1">Peripheral membrane protein</topology>
        <orientation evidence="1">Cytoplasmic side</orientation>
    </subcellularLocation>
</comment>
<dbReference type="AlphaFoldDB" id="A0AA88XXJ1"/>
<dbReference type="PANTHER" id="PTHR46527">
    <property type="entry name" value="NUCLEOPORIN-LIKE PROTEIN 2"/>
    <property type="match status" value="1"/>
</dbReference>
<dbReference type="EMBL" id="VSWD01000011">
    <property type="protein sequence ID" value="KAK3088881.1"/>
    <property type="molecule type" value="Genomic_DNA"/>
</dbReference>
<feature type="domain" description="C3H1-type" evidence="11">
    <location>
        <begin position="1"/>
        <end position="25"/>
    </location>
</feature>
<feature type="compositionally biased region" description="Polar residues" evidence="10">
    <location>
        <begin position="193"/>
        <end position="209"/>
    </location>
</feature>
<dbReference type="Gene3D" id="4.10.1000.10">
    <property type="entry name" value="Zinc finger, CCCH-type"/>
    <property type="match status" value="1"/>
</dbReference>
<proteinExistence type="predicted"/>
<reference evidence="12" key="1">
    <citation type="submission" date="2019-08" db="EMBL/GenBank/DDBJ databases">
        <title>The improved chromosome-level genome for the pearl oyster Pinctada fucata martensii using PacBio sequencing and Hi-C.</title>
        <authorList>
            <person name="Zheng Z."/>
        </authorList>
    </citation>
    <scope>NUCLEOTIDE SEQUENCE</scope>
    <source>
        <strain evidence="12">ZZ-2019</strain>
        <tissue evidence="12">Adductor muscle</tissue>
    </source>
</reference>
<name>A0AA88XXJ1_PINIB</name>
<keyword evidence="4 9" id="KW-0862">Zinc</keyword>
<dbReference type="InterPro" id="IPR041367">
    <property type="entry name" value="Znf-CCCH_4"/>
</dbReference>
<dbReference type="InterPro" id="IPR000571">
    <property type="entry name" value="Znf_CCCH"/>
</dbReference>
<dbReference type="InterPro" id="IPR036855">
    <property type="entry name" value="Znf_CCCH_sf"/>
</dbReference>
<feature type="compositionally biased region" description="Low complexity" evidence="10">
    <location>
        <begin position="246"/>
        <end position="259"/>
    </location>
</feature>
<dbReference type="InterPro" id="IPR051767">
    <property type="entry name" value="Nucleoporin_NUP42"/>
</dbReference>
<sequence>MVICKFFMQGNCRYGNSCKFEHPSADNTGYAYSAQRQLFGNSGNRYKWSSNDYQKQQGPKQGQGQVSSADVVNVIINEMTEWEKNKMWPFSCMAFEKEAPCIPDFVDTSPEELRLAAYEALKDNNIQPYIQQVQSLSEEYSKKRQMIRQANLTLRQKLIALIDEYRLKKSRSSQPSGLFSAGSSTNNPFGNQLSFMSSTFGNAPTQPSQGLFGKDNPSTASAFPSGSSGFGTSAFGATPSVGIGSSPAPGAYPSSNSSSQGIFGGNQAAGSFGAQAQPFGSSPTPSAFGATSSAFGATPSQGLFSAGASQSPFGSGASASPSPFGSGANSTSSVGFSKPNTSGTGAFRQSNASGASGQPSESDVTSTVYTPIDKLTPKELAEFKAPHFTLGNLPTKPPPKELCF</sequence>
<feature type="compositionally biased region" description="Low complexity" evidence="10">
    <location>
        <begin position="281"/>
        <end position="297"/>
    </location>
</feature>
<evidence type="ECO:0000256" key="3">
    <source>
        <dbReference type="ARBA" id="ARBA00022771"/>
    </source>
</evidence>
<keyword evidence="3 9" id="KW-0863">Zinc-finger</keyword>
<evidence type="ECO:0000259" key="11">
    <source>
        <dbReference type="PROSITE" id="PS50103"/>
    </source>
</evidence>
<dbReference type="SMART" id="SM00356">
    <property type="entry name" value="ZnF_C3H1"/>
    <property type="match status" value="1"/>
</dbReference>
<evidence type="ECO:0000256" key="7">
    <source>
        <dbReference type="ARBA" id="ARBA00039886"/>
    </source>
</evidence>
<dbReference type="GO" id="GO:0008270">
    <property type="term" value="F:zinc ion binding"/>
    <property type="evidence" value="ECO:0007669"/>
    <property type="project" value="UniProtKB-KW"/>
</dbReference>
<evidence type="ECO:0000256" key="6">
    <source>
        <dbReference type="ARBA" id="ARBA00037262"/>
    </source>
</evidence>
<evidence type="ECO:0000256" key="10">
    <source>
        <dbReference type="SAM" id="MobiDB-lite"/>
    </source>
</evidence>